<dbReference type="AlphaFoldDB" id="A0A0P0Y9I5"/>
<dbReference type="Proteomes" id="UP000059680">
    <property type="component" value="Chromosome 12"/>
</dbReference>
<reference evidence="2" key="1">
    <citation type="journal article" date="2005" name="Nature">
        <title>The map-based sequence of the rice genome.</title>
        <authorList>
            <consortium name="International rice genome sequencing project (IRGSP)"/>
            <person name="Matsumoto T."/>
            <person name="Wu J."/>
            <person name="Kanamori H."/>
            <person name="Katayose Y."/>
            <person name="Fujisawa M."/>
            <person name="Namiki N."/>
            <person name="Mizuno H."/>
            <person name="Yamamoto K."/>
            <person name="Antonio B.A."/>
            <person name="Baba T."/>
            <person name="Sakata K."/>
            <person name="Nagamura Y."/>
            <person name="Aoki H."/>
            <person name="Arikawa K."/>
            <person name="Arita K."/>
            <person name="Bito T."/>
            <person name="Chiden Y."/>
            <person name="Fujitsuka N."/>
            <person name="Fukunaka R."/>
            <person name="Hamada M."/>
            <person name="Harada C."/>
            <person name="Hayashi A."/>
            <person name="Hijishita S."/>
            <person name="Honda M."/>
            <person name="Hosokawa S."/>
            <person name="Ichikawa Y."/>
            <person name="Idonuma A."/>
            <person name="Iijima M."/>
            <person name="Ikeda M."/>
            <person name="Ikeno M."/>
            <person name="Ito K."/>
            <person name="Ito S."/>
            <person name="Ito T."/>
            <person name="Ito Y."/>
            <person name="Ito Y."/>
            <person name="Iwabuchi A."/>
            <person name="Kamiya K."/>
            <person name="Karasawa W."/>
            <person name="Kurita K."/>
            <person name="Katagiri S."/>
            <person name="Kikuta A."/>
            <person name="Kobayashi H."/>
            <person name="Kobayashi N."/>
            <person name="Machita K."/>
            <person name="Maehara T."/>
            <person name="Masukawa M."/>
            <person name="Mizubayashi T."/>
            <person name="Mukai Y."/>
            <person name="Nagasaki H."/>
            <person name="Nagata Y."/>
            <person name="Naito S."/>
            <person name="Nakashima M."/>
            <person name="Nakama Y."/>
            <person name="Nakamichi Y."/>
            <person name="Nakamura M."/>
            <person name="Meguro A."/>
            <person name="Negishi M."/>
            <person name="Ohta I."/>
            <person name="Ohta T."/>
            <person name="Okamoto M."/>
            <person name="Ono N."/>
            <person name="Saji S."/>
            <person name="Sakaguchi M."/>
            <person name="Sakai K."/>
            <person name="Shibata M."/>
            <person name="Shimokawa T."/>
            <person name="Song J."/>
            <person name="Takazaki Y."/>
            <person name="Terasawa K."/>
            <person name="Tsugane M."/>
            <person name="Tsuji K."/>
            <person name="Ueda S."/>
            <person name="Waki K."/>
            <person name="Yamagata H."/>
            <person name="Yamamoto M."/>
            <person name="Yamamoto S."/>
            <person name="Yamane H."/>
            <person name="Yoshiki S."/>
            <person name="Yoshihara R."/>
            <person name="Yukawa K."/>
            <person name="Zhong H."/>
            <person name="Yano M."/>
            <person name="Yuan Q."/>
            <person name="Ouyang S."/>
            <person name="Liu J."/>
            <person name="Jones K.M."/>
            <person name="Gansberger K."/>
            <person name="Moffat K."/>
            <person name="Hill J."/>
            <person name="Bera J."/>
            <person name="Fadrosh D."/>
            <person name="Jin S."/>
            <person name="Johri S."/>
            <person name="Kim M."/>
            <person name="Overton L."/>
            <person name="Reardon M."/>
            <person name="Tsitrin T."/>
            <person name="Vuong H."/>
            <person name="Weaver B."/>
            <person name="Ciecko A."/>
            <person name="Tallon L."/>
            <person name="Jackson J."/>
            <person name="Pai G."/>
            <person name="Aken S.V."/>
            <person name="Utterback T."/>
            <person name="Reidmuller S."/>
            <person name="Feldblyum T."/>
            <person name="Hsiao J."/>
            <person name="Zismann V."/>
            <person name="Iobst S."/>
            <person name="de Vazeille A.R."/>
            <person name="Buell C.R."/>
            <person name="Ying K."/>
            <person name="Li Y."/>
            <person name="Lu T."/>
            <person name="Huang Y."/>
            <person name="Zhao Q."/>
            <person name="Feng Q."/>
            <person name="Zhang L."/>
            <person name="Zhu J."/>
            <person name="Weng Q."/>
            <person name="Mu J."/>
            <person name="Lu Y."/>
            <person name="Fan D."/>
            <person name="Liu Y."/>
            <person name="Guan J."/>
            <person name="Zhang Y."/>
            <person name="Yu S."/>
            <person name="Liu X."/>
            <person name="Zhang Y."/>
            <person name="Hong G."/>
            <person name="Han B."/>
            <person name="Choisne N."/>
            <person name="Demange N."/>
            <person name="Orjeda G."/>
            <person name="Samain S."/>
            <person name="Cattolico L."/>
            <person name="Pelletier E."/>
            <person name="Couloux A."/>
            <person name="Segurens B."/>
            <person name="Wincker P."/>
            <person name="D'Hont A."/>
            <person name="Scarpelli C."/>
            <person name="Weissenbach J."/>
            <person name="Salanoubat M."/>
            <person name="Quetier F."/>
            <person name="Yu Y."/>
            <person name="Kim H.R."/>
            <person name="Rambo T."/>
            <person name="Currie J."/>
            <person name="Collura K."/>
            <person name="Luo M."/>
            <person name="Yang T."/>
            <person name="Ammiraju J.S.S."/>
            <person name="Engler F."/>
            <person name="Soderlund C."/>
            <person name="Wing R.A."/>
            <person name="Palmer L.E."/>
            <person name="de la Bastide M."/>
            <person name="Spiegel L."/>
            <person name="Nascimento L."/>
            <person name="Zutavern T."/>
            <person name="O'Shaughnessy A."/>
            <person name="Dike S."/>
            <person name="Dedhia N."/>
            <person name="Preston R."/>
            <person name="Balija V."/>
            <person name="McCombie W.R."/>
            <person name="Chow T."/>
            <person name="Chen H."/>
            <person name="Chung M."/>
            <person name="Chen C."/>
            <person name="Shaw J."/>
            <person name="Wu H."/>
            <person name="Hsiao K."/>
            <person name="Chao Y."/>
            <person name="Chu M."/>
            <person name="Cheng C."/>
            <person name="Hour A."/>
            <person name="Lee P."/>
            <person name="Lin S."/>
            <person name="Lin Y."/>
            <person name="Liou J."/>
            <person name="Liu S."/>
            <person name="Hsing Y."/>
            <person name="Raghuvanshi S."/>
            <person name="Mohanty A."/>
            <person name="Bharti A.K."/>
            <person name="Gaur A."/>
            <person name="Gupta V."/>
            <person name="Kumar D."/>
            <person name="Ravi V."/>
            <person name="Vij S."/>
            <person name="Kapur A."/>
            <person name="Khurana P."/>
            <person name="Khurana P."/>
            <person name="Khurana J.P."/>
            <person name="Tyagi A.K."/>
            <person name="Gaikwad K."/>
            <person name="Singh A."/>
            <person name="Dalal V."/>
            <person name="Srivastava S."/>
            <person name="Dixit A."/>
            <person name="Pal A.K."/>
            <person name="Ghazi I.A."/>
            <person name="Yadav M."/>
            <person name="Pandit A."/>
            <person name="Bhargava A."/>
            <person name="Sureshbabu K."/>
            <person name="Batra K."/>
            <person name="Sharma T.R."/>
            <person name="Mohapatra T."/>
            <person name="Singh N.K."/>
            <person name="Messing J."/>
            <person name="Nelson A.B."/>
            <person name="Fuks G."/>
            <person name="Kavchok S."/>
            <person name="Keizer G."/>
            <person name="Linton E."/>
            <person name="Llaca V."/>
            <person name="Song R."/>
            <person name="Tanyolac B."/>
            <person name="Young S."/>
            <person name="Ho-Il K."/>
            <person name="Hahn J.H."/>
            <person name="Sangsakoo G."/>
            <person name="Vanavichit A."/>
            <person name="de Mattos Luiz.A.T."/>
            <person name="Zimmer P.D."/>
            <person name="Malone G."/>
            <person name="Dellagostin O."/>
            <person name="de Oliveira A.C."/>
            <person name="Bevan M."/>
            <person name="Bancroft I."/>
            <person name="Minx P."/>
            <person name="Cordum H."/>
            <person name="Wilson R."/>
            <person name="Cheng Z."/>
            <person name="Jin W."/>
            <person name="Jiang J."/>
            <person name="Leong S.A."/>
            <person name="Iwama H."/>
            <person name="Gojobori T."/>
            <person name="Itoh T."/>
            <person name="Niimura Y."/>
            <person name="Fujii Y."/>
            <person name="Habara T."/>
            <person name="Sakai H."/>
            <person name="Sato Y."/>
            <person name="Wilson G."/>
            <person name="Kumar K."/>
            <person name="McCouch S."/>
            <person name="Juretic N."/>
            <person name="Hoen D."/>
            <person name="Wright S."/>
            <person name="Bruskiewich R."/>
            <person name="Bureau T."/>
            <person name="Miyao A."/>
            <person name="Hirochika H."/>
            <person name="Nishikawa T."/>
            <person name="Kadowaki K."/>
            <person name="Sugiura M."/>
            <person name="Burr B."/>
            <person name="Sasaki T."/>
        </authorList>
    </citation>
    <scope>NUCLEOTIDE SEQUENCE [LARGE SCALE GENOMIC DNA]</scope>
    <source>
        <strain evidence="2">cv. Nipponbare</strain>
    </source>
</reference>
<accession>A0A0P0Y9I5</accession>
<gene>
    <name evidence="1" type="ordered locus">Os12g0409800</name>
    <name evidence="1" type="ORF">OSNPB_120409800</name>
</gene>
<protein>
    <submittedName>
        <fullName evidence="1">Os12g0409800 protein</fullName>
    </submittedName>
</protein>
<reference evidence="1 2" key="2">
    <citation type="journal article" date="2013" name="Plant Cell Physiol.">
        <title>Rice Annotation Project Database (RAP-DB): an integrative and interactive database for rice genomics.</title>
        <authorList>
            <person name="Sakai H."/>
            <person name="Lee S.S."/>
            <person name="Tanaka T."/>
            <person name="Numa H."/>
            <person name="Kim J."/>
            <person name="Kawahara Y."/>
            <person name="Wakimoto H."/>
            <person name="Yang C.C."/>
            <person name="Iwamoto M."/>
            <person name="Abe T."/>
            <person name="Yamada Y."/>
            <person name="Muto A."/>
            <person name="Inokuchi H."/>
            <person name="Ikemura T."/>
            <person name="Matsumoto T."/>
            <person name="Sasaki T."/>
            <person name="Itoh T."/>
        </authorList>
    </citation>
    <scope>NUCLEOTIDE SEQUENCE [LARGE SCALE GENOMIC DNA]</scope>
    <source>
        <strain evidence="2">cv. Nipponbare</strain>
    </source>
</reference>
<dbReference type="Gramene" id="Os12t0409800-01">
    <property type="protein sequence ID" value="Os12t0409800-01"/>
    <property type="gene ID" value="Os12g0409800"/>
</dbReference>
<evidence type="ECO:0000313" key="2">
    <source>
        <dbReference type="Proteomes" id="UP000059680"/>
    </source>
</evidence>
<dbReference type="PaxDb" id="39947-A0A0P0Y9I5"/>
<dbReference type="InParanoid" id="A0A0P0Y9I5"/>
<name>A0A0P0Y9I5_ORYSJ</name>
<dbReference type="EMBL" id="AP014968">
    <property type="protein sequence ID" value="BAT16857.1"/>
    <property type="molecule type" value="Genomic_DNA"/>
</dbReference>
<reference evidence="1 2" key="3">
    <citation type="journal article" date="2013" name="Rice">
        <title>Improvement of the Oryza sativa Nipponbare reference genome using next generation sequence and optical map data.</title>
        <authorList>
            <person name="Kawahara Y."/>
            <person name="de la Bastide M."/>
            <person name="Hamilton J.P."/>
            <person name="Kanamori H."/>
            <person name="McCombie W.R."/>
            <person name="Ouyang S."/>
            <person name="Schwartz D.C."/>
            <person name="Tanaka T."/>
            <person name="Wu J."/>
            <person name="Zhou S."/>
            <person name="Childs K.L."/>
            <person name="Davidson R.M."/>
            <person name="Lin H."/>
            <person name="Quesada-Ocampo L."/>
            <person name="Vaillancourt B."/>
            <person name="Sakai H."/>
            <person name="Lee S.S."/>
            <person name="Kim J."/>
            <person name="Numa H."/>
            <person name="Itoh T."/>
            <person name="Buell C.R."/>
            <person name="Matsumoto T."/>
        </authorList>
    </citation>
    <scope>NUCLEOTIDE SEQUENCE [LARGE SCALE GENOMIC DNA]</scope>
    <source>
        <strain evidence="2">cv. Nipponbare</strain>
    </source>
</reference>
<evidence type="ECO:0000313" key="1">
    <source>
        <dbReference type="EMBL" id="BAT16857.1"/>
    </source>
</evidence>
<feature type="non-terminal residue" evidence="1">
    <location>
        <position position="1"/>
    </location>
</feature>
<keyword evidence="2" id="KW-1185">Reference proteome</keyword>
<organism evidence="1 2">
    <name type="scientific">Oryza sativa subsp. japonica</name>
    <name type="common">Rice</name>
    <dbReference type="NCBI Taxonomy" id="39947"/>
    <lineage>
        <taxon>Eukaryota</taxon>
        <taxon>Viridiplantae</taxon>
        <taxon>Streptophyta</taxon>
        <taxon>Embryophyta</taxon>
        <taxon>Tracheophyta</taxon>
        <taxon>Spermatophyta</taxon>
        <taxon>Magnoliopsida</taxon>
        <taxon>Liliopsida</taxon>
        <taxon>Poales</taxon>
        <taxon>Poaceae</taxon>
        <taxon>BOP clade</taxon>
        <taxon>Oryzoideae</taxon>
        <taxon>Oryzeae</taxon>
        <taxon>Oryzinae</taxon>
        <taxon>Oryza</taxon>
        <taxon>Oryza sativa</taxon>
    </lineage>
</organism>
<sequence>KSSSEFGQAAAALRVVSSLGASLRRSSNTSTTVDGLFRFKSFHTLVRRGFRLLGSVSFLWSATSSSVVSADEVEAAC</sequence>
<proteinExistence type="predicted"/>